<dbReference type="GO" id="GO:0005524">
    <property type="term" value="F:ATP binding"/>
    <property type="evidence" value="ECO:0007669"/>
    <property type="project" value="InterPro"/>
</dbReference>
<dbReference type="Proteomes" id="UP000054477">
    <property type="component" value="Unassembled WGS sequence"/>
</dbReference>
<dbReference type="PROSITE" id="PS00690">
    <property type="entry name" value="DEAH_ATP_HELICASE"/>
    <property type="match status" value="1"/>
</dbReference>
<dbReference type="InterPro" id="IPR000330">
    <property type="entry name" value="SNF2_N"/>
</dbReference>
<keyword evidence="10" id="KW-1185">Reference proteome</keyword>
<feature type="compositionally biased region" description="Basic and acidic residues" evidence="6">
    <location>
        <begin position="142"/>
        <end position="157"/>
    </location>
</feature>
<dbReference type="InterPro" id="IPR027417">
    <property type="entry name" value="P-loop_NTPase"/>
</dbReference>
<feature type="compositionally biased region" description="Acidic residues" evidence="6">
    <location>
        <begin position="206"/>
        <end position="216"/>
    </location>
</feature>
<comment type="subcellular location">
    <subcellularLocation>
        <location evidence="1">Nucleus</location>
    </subcellularLocation>
</comment>
<evidence type="ECO:0000256" key="5">
    <source>
        <dbReference type="ARBA" id="ARBA00023242"/>
    </source>
</evidence>
<keyword evidence="5" id="KW-0539">Nucleus</keyword>
<dbReference type="Pfam" id="PF00176">
    <property type="entry name" value="SNF2-rel_dom"/>
    <property type="match status" value="1"/>
</dbReference>
<dbReference type="PANTHER" id="PTHR45629:SF7">
    <property type="entry name" value="DNA EXCISION REPAIR PROTEIN ERCC-6-RELATED"/>
    <property type="match status" value="1"/>
</dbReference>
<dbReference type="PANTHER" id="PTHR45629">
    <property type="entry name" value="SNF2/RAD54 FAMILY MEMBER"/>
    <property type="match status" value="1"/>
</dbReference>
<dbReference type="HOGENOM" id="CLU_000315_4_3_1"/>
<accession>A0A0C9YGF1</accession>
<feature type="compositionally biased region" description="Basic residues" evidence="6">
    <location>
        <begin position="963"/>
        <end position="972"/>
    </location>
</feature>
<dbReference type="AlphaFoldDB" id="A0A0C9YGF1"/>
<dbReference type="Pfam" id="PF14773">
    <property type="entry name" value="VIGSSK"/>
    <property type="match status" value="1"/>
</dbReference>
<evidence type="ECO:0000256" key="2">
    <source>
        <dbReference type="ARBA" id="ARBA00022741"/>
    </source>
</evidence>
<dbReference type="SMART" id="SM00490">
    <property type="entry name" value="HELICc"/>
    <property type="match status" value="1"/>
</dbReference>
<dbReference type="InterPro" id="IPR050496">
    <property type="entry name" value="SNF2_RAD54_helicase_repair"/>
</dbReference>
<dbReference type="PROSITE" id="PS51194">
    <property type="entry name" value="HELICASE_CTER"/>
    <property type="match status" value="1"/>
</dbReference>
<dbReference type="Pfam" id="PF00271">
    <property type="entry name" value="Helicase_C"/>
    <property type="match status" value="1"/>
</dbReference>
<dbReference type="CDD" id="cd18793">
    <property type="entry name" value="SF2_C_SNF"/>
    <property type="match status" value="1"/>
</dbReference>
<evidence type="ECO:0000256" key="3">
    <source>
        <dbReference type="ARBA" id="ARBA00022801"/>
    </source>
</evidence>
<evidence type="ECO:0000313" key="9">
    <source>
        <dbReference type="EMBL" id="KIK09462.1"/>
    </source>
</evidence>
<feature type="domain" description="Helicase ATP-binding" evidence="7">
    <location>
        <begin position="270"/>
        <end position="466"/>
    </location>
</feature>
<dbReference type="GO" id="GO:0016787">
    <property type="term" value="F:hydrolase activity"/>
    <property type="evidence" value="ECO:0007669"/>
    <property type="project" value="UniProtKB-KW"/>
</dbReference>
<evidence type="ECO:0000256" key="4">
    <source>
        <dbReference type="ARBA" id="ARBA00022840"/>
    </source>
</evidence>
<name>A0A0C9YGF1_9AGAR</name>
<evidence type="ECO:0000259" key="7">
    <source>
        <dbReference type="PROSITE" id="PS51192"/>
    </source>
</evidence>
<dbReference type="GO" id="GO:0005634">
    <property type="term" value="C:nucleus"/>
    <property type="evidence" value="ECO:0007669"/>
    <property type="project" value="UniProtKB-SubCell"/>
</dbReference>
<dbReference type="PROSITE" id="PS51192">
    <property type="entry name" value="HELICASE_ATP_BIND_1"/>
    <property type="match status" value="1"/>
</dbReference>
<reference evidence="10" key="2">
    <citation type="submission" date="2015-01" db="EMBL/GenBank/DDBJ databases">
        <title>Evolutionary Origins and Diversification of the Mycorrhizal Mutualists.</title>
        <authorList>
            <consortium name="DOE Joint Genome Institute"/>
            <consortium name="Mycorrhizal Genomics Consortium"/>
            <person name="Kohler A."/>
            <person name="Kuo A."/>
            <person name="Nagy L.G."/>
            <person name="Floudas D."/>
            <person name="Copeland A."/>
            <person name="Barry K.W."/>
            <person name="Cichocki N."/>
            <person name="Veneault-Fourrey C."/>
            <person name="LaButti K."/>
            <person name="Lindquist E.A."/>
            <person name="Lipzen A."/>
            <person name="Lundell T."/>
            <person name="Morin E."/>
            <person name="Murat C."/>
            <person name="Riley R."/>
            <person name="Ohm R."/>
            <person name="Sun H."/>
            <person name="Tunlid A."/>
            <person name="Henrissat B."/>
            <person name="Grigoriev I.V."/>
            <person name="Hibbett D.S."/>
            <person name="Martin F."/>
        </authorList>
    </citation>
    <scope>NUCLEOTIDE SEQUENCE [LARGE SCALE GENOMIC DNA]</scope>
    <source>
        <strain evidence="10">LaAM-08-1</strain>
    </source>
</reference>
<dbReference type="InterPro" id="IPR049730">
    <property type="entry name" value="SNF2/RAD54-like_C"/>
</dbReference>
<dbReference type="EMBL" id="KN838538">
    <property type="protein sequence ID" value="KIK09462.1"/>
    <property type="molecule type" value="Genomic_DNA"/>
</dbReference>
<evidence type="ECO:0000256" key="1">
    <source>
        <dbReference type="ARBA" id="ARBA00004123"/>
    </source>
</evidence>
<feature type="domain" description="Helicase C-terminal" evidence="8">
    <location>
        <begin position="665"/>
        <end position="834"/>
    </location>
</feature>
<keyword evidence="2" id="KW-0547">Nucleotide-binding</keyword>
<dbReference type="OrthoDB" id="413460at2759"/>
<feature type="region of interest" description="Disordered" evidence="6">
    <location>
        <begin position="57"/>
        <end position="230"/>
    </location>
</feature>
<keyword evidence="3" id="KW-0378">Hydrolase</keyword>
<dbReference type="InterPro" id="IPR038718">
    <property type="entry name" value="SNF2-like_sf"/>
</dbReference>
<dbReference type="SUPFAM" id="SSF52540">
    <property type="entry name" value="P-loop containing nucleoside triphosphate hydrolases"/>
    <property type="match status" value="2"/>
</dbReference>
<dbReference type="FunFam" id="3.40.50.10810:FF:000019">
    <property type="entry name" value="DNA excision repair protein ERCC-6-like 2 isoform X1"/>
    <property type="match status" value="1"/>
</dbReference>
<feature type="region of interest" description="Disordered" evidence="6">
    <location>
        <begin position="957"/>
        <end position="1003"/>
    </location>
</feature>
<dbReference type="InterPro" id="IPR002464">
    <property type="entry name" value="DNA/RNA_helicase_DEAH_CS"/>
</dbReference>
<dbReference type="InterPro" id="IPR029256">
    <property type="entry name" value="Heliccase-ass-bd"/>
</dbReference>
<keyword evidence="4" id="KW-0067">ATP-binding</keyword>
<protein>
    <recommendedName>
        <fullName evidence="11">DNA helicase</fullName>
    </recommendedName>
</protein>
<evidence type="ECO:0008006" key="11">
    <source>
        <dbReference type="Google" id="ProtNLM"/>
    </source>
</evidence>
<evidence type="ECO:0000259" key="8">
    <source>
        <dbReference type="PROSITE" id="PS51194"/>
    </source>
</evidence>
<dbReference type="InterPro" id="IPR001650">
    <property type="entry name" value="Helicase_C-like"/>
</dbReference>
<sequence>MPPTPEKVSAYSKRSLRFLISTTLPISSNVGEFASIPAPIVVDSDSDFAPGAFVVVESKPKKKRKRGVAEPSRVSGGSTKRRATKKAPINPKTSAGFFPSSTADTKCRSSLPGPSSTTPKQVQEDDSATESESEVEEPPVSDLKRKSSASDREEIGRNKGPKINVAISDSATESDSEYEEISPSLPDTSRSKGLPNNDFPPVDSDSATEPDSDSEGLLDPRLKPRPGFPLAPKQNILGPLILDREESVKVPAAINTYLREYQRDGVKFFWRQYKEGRGGLLGDDMGLVSKTIQIISFLSAIMRKEGVRTDKHRRRKFVSKLQDGEAWKRRRQLPPANEKWPTCLIIAPSTVVHNWEREFETWGYFEVGMYNGNTKEREPVLHDFKLGRLDVVLTTFDLARRDIALLEDLPFSCVIVDEVHRVKNEAAKITVAFHQFNCARRFGLTGTTIQNSYKEMWTILDWTNPGRLGTSRQWQGFVVKPLTAGQSAGAAEEERAKALVVALVLRDKLLPRFFLRRYLRARDKCLHQANVFKGRKTSSSIKFLPEKTDQVVFCPLTSRQVAAYKHILNMVPVRNMTHKNEPCTCGSRKARKACCHPFVAGDVFKFMSILIKLSNHLGLILPGPKDTPEQTARNRTLAEIAFPEGDIPKYGTAMMQPQYCGKWAVLEILLKEWRKETNKVLIFTKSVKLLEMLEFHLNTKGYGFLKLDGTTKQSDRMPMIDRFHNDAKVFIFLISTLAGGTGLNLTDPAHDLQAMDRAFRFGQTRDVSVYRLLGAGSVEELIYARQIYKQQQMAIGYEASVQTRYFEGIQGDTAKRGELFGIENIFRLHEDKLATKMAIEKANLAELDWALANMGGSKRGKGKAASEIIEADAKVGKEDVYWCSYPARILLINFEQQGNLRGLGALLFDDVVHPSLRITAPPPAEPREQDIIQKTLNAIGVMYSHLNDEILVPSRIEEERTKQTLKHRKRKAKPEESAPKPQWPPKRKHHKPPPTPEEQLASRQQALIQLGMISNPSDIATFARDFARQSDEAQRNILSELDKWAKAQAAGDSD</sequence>
<gene>
    <name evidence="9" type="ORF">K443DRAFT_127408</name>
</gene>
<reference evidence="9 10" key="1">
    <citation type="submission" date="2014-04" db="EMBL/GenBank/DDBJ databases">
        <authorList>
            <consortium name="DOE Joint Genome Institute"/>
            <person name="Kuo A."/>
            <person name="Kohler A."/>
            <person name="Nagy L.G."/>
            <person name="Floudas D."/>
            <person name="Copeland A."/>
            <person name="Barry K.W."/>
            <person name="Cichocki N."/>
            <person name="Veneault-Fourrey C."/>
            <person name="LaButti K."/>
            <person name="Lindquist E.A."/>
            <person name="Lipzen A."/>
            <person name="Lundell T."/>
            <person name="Morin E."/>
            <person name="Murat C."/>
            <person name="Sun H."/>
            <person name="Tunlid A."/>
            <person name="Henrissat B."/>
            <person name="Grigoriev I.V."/>
            <person name="Hibbett D.S."/>
            <person name="Martin F."/>
            <person name="Nordberg H.P."/>
            <person name="Cantor M.N."/>
            <person name="Hua S.X."/>
        </authorList>
    </citation>
    <scope>NUCLEOTIDE SEQUENCE [LARGE SCALE GENOMIC DNA]</scope>
    <source>
        <strain evidence="9 10">LaAM-08-1</strain>
    </source>
</reference>
<dbReference type="Gene3D" id="3.40.50.300">
    <property type="entry name" value="P-loop containing nucleotide triphosphate hydrolases"/>
    <property type="match status" value="1"/>
</dbReference>
<dbReference type="SMART" id="SM00487">
    <property type="entry name" value="DEXDc"/>
    <property type="match status" value="1"/>
</dbReference>
<organism evidence="9 10">
    <name type="scientific">Laccaria amethystina LaAM-08-1</name>
    <dbReference type="NCBI Taxonomy" id="1095629"/>
    <lineage>
        <taxon>Eukaryota</taxon>
        <taxon>Fungi</taxon>
        <taxon>Dikarya</taxon>
        <taxon>Basidiomycota</taxon>
        <taxon>Agaricomycotina</taxon>
        <taxon>Agaricomycetes</taxon>
        <taxon>Agaricomycetidae</taxon>
        <taxon>Agaricales</taxon>
        <taxon>Agaricineae</taxon>
        <taxon>Hydnangiaceae</taxon>
        <taxon>Laccaria</taxon>
    </lineage>
</organism>
<feature type="compositionally biased region" description="Polar residues" evidence="6">
    <location>
        <begin position="112"/>
        <end position="121"/>
    </location>
</feature>
<feature type="compositionally biased region" description="Acidic residues" evidence="6">
    <location>
        <begin position="124"/>
        <end position="139"/>
    </location>
</feature>
<dbReference type="STRING" id="1095629.A0A0C9YGF1"/>
<evidence type="ECO:0000256" key="6">
    <source>
        <dbReference type="SAM" id="MobiDB-lite"/>
    </source>
</evidence>
<proteinExistence type="predicted"/>
<dbReference type="Gene3D" id="3.40.50.10810">
    <property type="entry name" value="Tandem AAA-ATPase domain"/>
    <property type="match status" value="1"/>
</dbReference>
<evidence type="ECO:0000313" key="10">
    <source>
        <dbReference type="Proteomes" id="UP000054477"/>
    </source>
</evidence>
<dbReference type="InterPro" id="IPR014001">
    <property type="entry name" value="Helicase_ATP-bd"/>
</dbReference>